<organism evidence="2 3">
    <name type="scientific">Haematococcus lacustris</name>
    <name type="common">Green alga</name>
    <name type="synonym">Haematococcus pluvialis</name>
    <dbReference type="NCBI Taxonomy" id="44745"/>
    <lineage>
        <taxon>Eukaryota</taxon>
        <taxon>Viridiplantae</taxon>
        <taxon>Chlorophyta</taxon>
        <taxon>core chlorophytes</taxon>
        <taxon>Chlorophyceae</taxon>
        <taxon>CS clade</taxon>
        <taxon>Chlamydomonadales</taxon>
        <taxon>Haematococcaceae</taxon>
        <taxon>Haematococcus</taxon>
    </lineage>
</organism>
<accession>A0A699YEN1</accession>
<dbReference type="InterPro" id="IPR049213">
    <property type="entry name" value="DUF6816"/>
</dbReference>
<keyword evidence="3" id="KW-1185">Reference proteome</keyword>
<dbReference type="EMBL" id="BLLF01000031">
    <property type="protein sequence ID" value="GFH06288.1"/>
    <property type="molecule type" value="Genomic_DNA"/>
</dbReference>
<evidence type="ECO:0000259" key="1">
    <source>
        <dbReference type="Pfam" id="PF20670"/>
    </source>
</evidence>
<gene>
    <name evidence="2" type="ORF">HaLaN_00895</name>
</gene>
<dbReference type="AlphaFoldDB" id="A0A699YEN1"/>
<proteinExistence type="predicted"/>
<evidence type="ECO:0000313" key="2">
    <source>
        <dbReference type="EMBL" id="GFH06288.1"/>
    </source>
</evidence>
<feature type="domain" description="DUF6816" evidence="1">
    <location>
        <begin position="96"/>
        <end position="196"/>
    </location>
</feature>
<sequence>MADVGAAQDVNCLWHIRFLRTPLGVMADRPFNVQQQADALLGYEAVKSVEYEPDVNPTRLCIQADETDRQTCATSLQAVVWATPRRNEGPASYDMRKAEVFINNRSSDPLNDSPCSWSCSELYRQVSQAARQGSVGDYQVITKFVAASGVDVCDTAAGVEAQMRVAAFLQPQDALYFETGGKAVAVYDYRMQLSRV</sequence>
<protein>
    <recommendedName>
        <fullName evidence="1">DUF6816 domain-containing protein</fullName>
    </recommendedName>
</protein>
<name>A0A699YEN1_HAELA</name>
<comment type="caution">
    <text evidence="2">The sequence shown here is derived from an EMBL/GenBank/DDBJ whole genome shotgun (WGS) entry which is preliminary data.</text>
</comment>
<evidence type="ECO:0000313" key="3">
    <source>
        <dbReference type="Proteomes" id="UP000485058"/>
    </source>
</evidence>
<reference evidence="2 3" key="1">
    <citation type="submission" date="2020-02" db="EMBL/GenBank/DDBJ databases">
        <title>Draft genome sequence of Haematococcus lacustris strain NIES-144.</title>
        <authorList>
            <person name="Morimoto D."/>
            <person name="Nakagawa S."/>
            <person name="Yoshida T."/>
            <person name="Sawayama S."/>
        </authorList>
    </citation>
    <scope>NUCLEOTIDE SEQUENCE [LARGE SCALE GENOMIC DNA]</scope>
    <source>
        <strain evidence="2 3">NIES-144</strain>
    </source>
</reference>
<dbReference type="Pfam" id="PF20670">
    <property type="entry name" value="DUF6816"/>
    <property type="match status" value="1"/>
</dbReference>
<dbReference type="Proteomes" id="UP000485058">
    <property type="component" value="Unassembled WGS sequence"/>
</dbReference>